<evidence type="ECO:0000313" key="1">
    <source>
        <dbReference type="EMBL" id="CAD8650574.1"/>
    </source>
</evidence>
<accession>A0A7S0MV92</accession>
<gene>
    <name evidence="1" type="ORF">POBO1169_LOCUS1594</name>
</gene>
<dbReference type="EMBL" id="HBFA01003209">
    <property type="protein sequence ID" value="CAD8650574.1"/>
    <property type="molecule type" value="Transcribed_RNA"/>
</dbReference>
<dbReference type="AlphaFoldDB" id="A0A7S0MV92"/>
<organism evidence="1">
    <name type="scientific">Pyramimonas obovata</name>
    <dbReference type="NCBI Taxonomy" id="1411642"/>
    <lineage>
        <taxon>Eukaryota</taxon>
        <taxon>Viridiplantae</taxon>
        <taxon>Chlorophyta</taxon>
        <taxon>Pyramimonadophyceae</taxon>
        <taxon>Pyramimonadales</taxon>
        <taxon>Pyramimonadaceae</taxon>
        <taxon>Pyramimonas</taxon>
        <taxon>Pyramimonas incertae sedis</taxon>
    </lineage>
</organism>
<sequence>MMHGKQVVLAALLVIVFAGYITMTREMNYLSTEGAHSSQVSQPKRNLPVWFAAPTSLFTSANSECSSAKTQHFATVIPNIVPGQASTYVFKDEDSYYADYRKSYFAVTTKKSGWDCFRHYEILSQGAIPFFIDIEKIPSYTMYAFPKRLVQQAMRLPGVPSEGTVRDLLAKGVNGSQINIDMAIFDQAEYCNLRNKLLQYAREKLTTRALGEYVMEQYNLVRGTNGTLPNTLMISTCSIEYQSGFMFAGLKEVLGPKLSWYPCPKRILYTSSRHTPGGYGLGFGYKAILQTSDIYNSYSQREADSALMTIAETRLQAGQIDLVIVTNGENAFCKLEDFDLGPRTQYIGNLANSLGYTYSRRGSSMSLVHRNGLRNMLNDYLTRNKLAVVATVDGSDIHGCHGTFAEELPRVDLHFVRETEGHVTGQIVEAPITKYSE</sequence>
<protein>
    <submittedName>
        <fullName evidence="1">Uncharacterized protein</fullName>
    </submittedName>
</protein>
<name>A0A7S0MV92_9CHLO</name>
<reference evidence="1" key="1">
    <citation type="submission" date="2021-01" db="EMBL/GenBank/DDBJ databases">
        <authorList>
            <person name="Corre E."/>
            <person name="Pelletier E."/>
            <person name="Niang G."/>
            <person name="Scheremetjew M."/>
            <person name="Finn R."/>
            <person name="Kale V."/>
            <person name="Holt S."/>
            <person name="Cochrane G."/>
            <person name="Meng A."/>
            <person name="Brown T."/>
            <person name="Cohen L."/>
        </authorList>
    </citation>
    <scope>NUCLEOTIDE SEQUENCE</scope>
    <source>
        <strain evidence="1">CCMP722</strain>
    </source>
</reference>
<proteinExistence type="predicted"/>